<dbReference type="RefSeq" id="WP_189135540.1">
    <property type="nucleotide sequence ID" value="NZ_BMMS01000047.1"/>
</dbReference>
<keyword evidence="3" id="KW-1185">Reference proteome</keyword>
<protein>
    <recommendedName>
        <fullName evidence="4">Asp23/Gls24 family envelope stress response protein</fullName>
    </recommendedName>
</protein>
<comment type="caution">
    <text evidence="2">The sequence shown here is derived from an EMBL/GenBank/DDBJ whole genome shotgun (WGS) entry which is preliminary data.</text>
</comment>
<evidence type="ECO:0008006" key="4">
    <source>
        <dbReference type="Google" id="ProtNLM"/>
    </source>
</evidence>
<evidence type="ECO:0000313" key="3">
    <source>
        <dbReference type="Proteomes" id="UP000641932"/>
    </source>
</evidence>
<organism evidence="2 3">
    <name type="scientific">Wenjunlia tyrosinilytica</name>
    <dbReference type="NCBI Taxonomy" id="1544741"/>
    <lineage>
        <taxon>Bacteria</taxon>
        <taxon>Bacillati</taxon>
        <taxon>Actinomycetota</taxon>
        <taxon>Actinomycetes</taxon>
        <taxon>Kitasatosporales</taxon>
        <taxon>Streptomycetaceae</taxon>
        <taxon>Wenjunlia</taxon>
    </lineage>
</organism>
<dbReference type="EMBL" id="BMMS01000047">
    <property type="protein sequence ID" value="GGO99635.1"/>
    <property type="molecule type" value="Genomic_DNA"/>
</dbReference>
<gene>
    <name evidence="2" type="ORF">GCM10012280_66530</name>
</gene>
<name>A0A917ZWU9_9ACTN</name>
<sequence length="136" mass="14203">MNARSPSHALPGVPGREAADAPSLPAPAQRGATLIPDTVVARITARATREALSRQGGESPAGLGAPHSTATVHDGSARLAVTLDLPYPVDIAGACGEIRHYIAQRVSHLTGMRIDDIAVSVQRLVPGESRRRGRVH</sequence>
<proteinExistence type="predicted"/>
<dbReference type="Proteomes" id="UP000641932">
    <property type="component" value="Unassembled WGS sequence"/>
</dbReference>
<accession>A0A917ZWU9</accession>
<feature type="region of interest" description="Disordered" evidence="1">
    <location>
        <begin position="46"/>
        <end position="71"/>
    </location>
</feature>
<dbReference type="AlphaFoldDB" id="A0A917ZWU9"/>
<feature type="region of interest" description="Disordered" evidence="1">
    <location>
        <begin position="1"/>
        <end position="33"/>
    </location>
</feature>
<reference evidence="2" key="2">
    <citation type="submission" date="2020-09" db="EMBL/GenBank/DDBJ databases">
        <authorList>
            <person name="Sun Q."/>
            <person name="Zhou Y."/>
        </authorList>
    </citation>
    <scope>NUCLEOTIDE SEQUENCE</scope>
    <source>
        <strain evidence="2">CGMCC 4.7201</strain>
    </source>
</reference>
<evidence type="ECO:0000313" key="2">
    <source>
        <dbReference type="EMBL" id="GGO99635.1"/>
    </source>
</evidence>
<reference evidence="2" key="1">
    <citation type="journal article" date="2014" name="Int. J. Syst. Evol. Microbiol.">
        <title>Complete genome sequence of Corynebacterium casei LMG S-19264T (=DSM 44701T), isolated from a smear-ripened cheese.</title>
        <authorList>
            <consortium name="US DOE Joint Genome Institute (JGI-PGF)"/>
            <person name="Walter F."/>
            <person name="Albersmeier A."/>
            <person name="Kalinowski J."/>
            <person name="Ruckert C."/>
        </authorList>
    </citation>
    <scope>NUCLEOTIDE SEQUENCE</scope>
    <source>
        <strain evidence="2">CGMCC 4.7201</strain>
    </source>
</reference>
<evidence type="ECO:0000256" key="1">
    <source>
        <dbReference type="SAM" id="MobiDB-lite"/>
    </source>
</evidence>